<evidence type="ECO:0000313" key="2">
    <source>
        <dbReference type="Proteomes" id="UP001055811"/>
    </source>
</evidence>
<reference evidence="2" key="1">
    <citation type="journal article" date="2022" name="Mol. Ecol. Resour.">
        <title>The genomes of chicory, endive, great burdock and yacon provide insights into Asteraceae palaeo-polyploidization history and plant inulin production.</title>
        <authorList>
            <person name="Fan W."/>
            <person name="Wang S."/>
            <person name="Wang H."/>
            <person name="Wang A."/>
            <person name="Jiang F."/>
            <person name="Liu H."/>
            <person name="Zhao H."/>
            <person name="Xu D."/>
            <person name="Zhang Y."/>
        </authorList>
    </citation>
    <scope>NUCLEOTIDE SEQUENCE [LARGE SCALE GENOMIC DNA]</scope>
    <source>
        <strain evidence="2">cv. Punajuju</strain>
    </source>
</reference>
<comment type="caution">
    <text evidence="1">The sequence shown here is derived from an EMBL/GenBank/DDBJ whole genome shotgun (WGS) entry which is preliminary data.</text>
</comment>
<evidence type="ECO:0000313" key="1">
    <source>
        <dbReference type="EMBL" id="KAI3767823.1"/>
    </source>
</evidence>
<name>A0ACB9FAL1_CICIN</name>
<sequence>MKYNYELKTLATSDFGLSLLAFISGVDLPIGTTILPPPELYNTIAKSASTCARVEEMGNEAFGPSGGVDSCKQSASRAGSLSHDQAEIETYNTLDPAVQEKNQMKTQEIGQKTPSQFRGCNYSRHPHSYDSSTHTYMLPLIDLIRL</sequence>
<dbReference type="Proteomes" id="UP001055811">
    <property type="component" value="Linkage Group LG03"/>
</dbReference>
<accession>A0ACB9FAL1</accession>
<protein>
    <submittedName>
        <fullName evidence="1">Uncharacterized protein</fullName>
    </submittedName>
</protein>
<organism evidence="1 2">
    <name type="scientific">Cichorium intybus</name>
    <name type="common">Chicory</name>
    <dbReference type="NCBI Taxonomy" id="13427"/>
    <lineage>
        <taxon>Eukaryota</taxon>
        <taxon>Viridiplantae</taxon>
        <taxon>Streptophyta</taxon>
        <taxon>Embryophyta</taxon>
        <taxon>Tracheophyta</taxon>
        <taxon>Spermatophyta</taxon>
        <taxon>Magnoliopsida</taxon>
        <taxon>eudicotyledons</taxon>
        <taxon>Gunneridae</taxon>
        <taxon>Pentapetalae</taxon>
        <taxon>asterids</taxon>
        <taxon>campanulids</taxon>
        <taxon>Asterales</taxon>
        <taxon>Asteraceae</taxon>
        <taxon>Cichorioideae</taxon>
        <taxon>Cichorieae</taxon>
        <taxon>Cichoriinae</taxon>
        <taxon>Cichorium</taxon>
    </lineage>
</organism>
<keyword evidence="2" id="KW-1185">Reference proteome</keyword>
<proteinExistence type="predicted"/>
<gene>
    <name evidence="1" type="ORF">L2E82_18250</name>
</gene>
<dbReference type="EMBL" id="CM042011">
    <property type="protein sequence ID" value="KAI3767823.1"/>
    <property type="molecule type" value="Genomic_DNA"/>
</dbReference>
<reference evidence="1 2" key="2">
    <citation type="journal article" date="2022" name="Mol. Ecol. Resour.">
        <title>The genomes of chicory, endive, great burdock and yacon provide insights into Asteraceae paleo-polyploidization history and plant inulin production.</title>
        <authorList>
            <person name="Fan W."/>
            <person name="Wang S."/>
            <person name="Wang H."/>
            <person name="Wang A."/>
            <person name="Jiang F."/>
            <person name="Liu H."/>
            <person name="Zhao H."/>
            <person name="Xu D."/>
            <person name="Zhang Y."/>
        </authorList>
    </citation>
    <scope>NUCLEOTIDE SEQUENCE [LARGE SCALE GENOMIC DNA]</scope>
    <source>
        <strain evidence="2">cv. Punajuju</strain>
        <tissue evidence="1">Leaves</tissue>
    </source>
</reference>